<dbReference type="Gene3D" id="2.30.40.10">
    <property type="entry name" value="Urease, subunit C, domain 1"/>
    <property type="match status" value="1"/>
</dbReference>
<organism evidence="2 3">
    <name type="scientific">Nocardia vinacea</name>
    <dbReference type="NCBI Taxonomy" id="96468"/>
    <lineage>
        <taxon>Bacteria</taxon>
        <taxon>Bacillati</taxon>
        <taxon>Actinomycetota</taxon>
        <taxon>Actinomycetes</taxon>
        <taxon>Mycobacteriales</taxon>
        <taxon>Nocardiaceae</taxon>
        <taxon>Nocardia</taxon>
    </lineage>
</organism>
<protein>
    <submittedName>
        <fullName evidence="2">Amidohydrolase family protein</fullName>
    </submittedName>
</protein>
<dbReference type="Gene3D" id="3.20.20.140">
    <property type="entry name" value="Metal-dependent hydrolases"/>
    <property type="match status" value="2"/>
</dbReference>
<dbReference type="EMBL" id="CP109441">
    <property type="protein sequence ID" value="WUV47498.1"/>
    <property type="molecule type" value="Genomic_DNA"/>
</dbReference>
<dbReference type="PANTHER" id="PTHR22642">
    <property type="entry name" value="IMIDAZOLONEPROPIONASE"/>
    <property type="match status" value="1"/>
</dbReference>
<accession>A0ABZ1YWD7</accession>
<evidence type="ECO:0000259" key="1">
    <source>
        <dbReference type="Pfam" id="PF07969"/>
    </source>
</evidence>
<dbReference type="SUPFAM" id="SSF51338">
    <property type="entry name" value="Composite domain of metallo-dependent hydrolases"/>
    <property type="match status" value="1"/>
</dbReference>
<dbReference type="SUPFAM" id="SSF51556">
    <property type="entry name" value="Metallo-dependent hydrolases"/>
    <property type="match status" value="1"/>
</dbReference>
<dbReference type="Gene3D" id="3.10.310.70">
    <property type="match status" value="1"/>
</dbReference>
<sequence>MLIRDAEVFGAGRMDVRIHGGVITECATGLVRLPGEDEIYAGGGWLLPGLHDHHIHLRSLAATYESVPLGPPHVRTATEFAARLQEADRKLLPGKWIRGTGYHESVAGPLDRAVLDRMLPHRPVRVQHRTGVLWQLNSMACELVGLDSNDAPGVERDETGRPTGRLRRMDSWMGERVDSRTTDLAAVSAAAAAMGITGFTDATPGLAQADVDQLAETVETGRIVQRVHCMAPPEVSQPDGARFTLGPTKIVLDDFDLPPFDEFADRLRAIHAASRTVAVHCVTRVQFILTMAALDLAGVRAGDRIEHGAVIPHESLDWLRRQRVSVVTQPHFVVERAEQYRDEVPAADLPDLWRLRSLVDAGVGVAAGSDAPFGAPDPWSVVRAAVHRPAEFHAAEAVSVPKALSLFFGAPDSPAAARWITPGAVADLTLLSVPPDEAAHQLDAGIVAATIVAGDLVYSRQ</sequence>
<proteinExistence type="predicted"/>
<evidence type="ECO:0000313" key="2">
    <source>
        <dbReference type="EMBL" id="WUV47498.1"/>
    </source>
</evidence>
<reference evidence="2" key="1">
    <citation type="submission" date="2022-10" db="EMBL/GenBank/DDBJ databases">
        <title>The complete genomes of actinobacterial strains from the NBC collection.</title>
        <authorList>
            <person name="Joergensen T.S."/>
            <person name="Alvarez Arevalo M."/>
            <person name="Sterndorff E.B."/>
            <person name="Faurdal D."/>
            <person name="Vuksanovic O."/>
            <person name="Mourched A.-S."/>
            <person name="Charusanti P."/>
            <person name="Shaw S."/>
            <person name="Blin K."/>
            <person name="Weber T."/>
        </authorList>
    </citation>
    <scope>NUCLEOTIDE SEQUENCE</scope>
    <source>
        <strain evidence="2">NBC_01482</strain>
    </source>
</reference>
<evidence type="ECO:0000313" key="3">
    <source>
        <dbReference type="Proteomes" id="UP001432062"/>
    </source>
</evidence>
<dbReference type="Proteomes" id="UP001432062">
    <property type="component" value="Chromosome"/>
</dbReference>
<dbReference type="Pfam" id="PF07969">
    <property type="entry name" value="Amidohydro_3"/>
    <property type="match status" value="1"/>
</dbReference>
<dbReference type="InterPro" id="IPR013108">
    <property type="entry name" value="Amidohydro_3"/>
</dbReference>
<dbReference type="InterPro" id="IPR032466">
    <property type="entry name" value="Metal_Hydrolase"/>
</dbReference>
<dbReference type="RefSeq" id="WP_329411555.1">
    <property type="nucleotide sequence ID" value="NZ_CP109441.1"/>
</dbReference>
<name>A0ABZ1YWD7_9NOCA</name>
<dbReference type="InterPro" id="IPR011059">
    <property type="entry name" value="Metal-dep_hydrolase_composite"/>
</dbReference>
<keyword evidence="3" id="KW-1185">Reference proteome</keyword>
<feature type="domain" description="Amidohydrolase 3" evidence="1">
    <location>
        <begin position="39"/>
        <end position="458"/>
    </location>
</feature>
<gene>
    <name evidence="2" type="ORF">OG563_04440</name>
</gene>
<dbReference type="PANTHER" id="PTHR22642:SF2">
    <property type="entry name" value="PROTEIN LONG AFTER FAR-RED 3"/>
    <property type="match status" value="1"/>
</dbReference>